<dbReference type="InterPro" id="IPR057307">
    <property type="entry name" value="PEP5_VPS11_N"/>
</dbReference>
<keyword evidence="7" id="KW-0472">Membrane</keyword>
<protein>
    <submittedName>
        <fullName evidence="14">Vacuolar protein sorting-associated protein</fullName>
    </submittedName>
</protein>
<dbReference type="InterPro" id="IPR000547">
    <property type="entry name" value="Clathrin_H-chain/VPS_repeat"/>
</dbReference>
<feature type="coiled-coil region" evidence="11">
    <location>
        <begin position="839"/>
        <end position="866"/>
    </location>
</feature>
<dbReference type="EMBL" id="JAOAOG010000276">
    <property type="protein sequence ID" value="KAJ6233407.1"/>
    <property type="molecule type" value="Genomic_DNA"/>
</dbReference>
<evidence type="ECO:0000256" key="12">
    <source>
        <dbReference type="SAM" id="MobiDB-lite"/>
    </source>
</evidence>
<evidence type="ECO:0000256" key="6">
    <source>
        <dbReference type="ARBA" id="ARBA00022927"/>
    </source>
</evidence>
<keyword evidence="6" id="KW-0653">Protein transport</keyword>
<evidence type="ECO:0000256" key="4">
    <source>
        <dbReference type="ARBA" id="ARBA00022771"/>
    </source>
</evidence>
<dbReference type="InterPro" id="IPR057308">
    <property type="entry name" value="CHCR_PEP5_VPS11"/>
</dbReference>
<keyword evidence="5" id="KW-0862">Zinc</keyword>
<evidence type="ECO:0000256" key="1">
    <source>
        <dbReference type="ARBA" id="ARBA00007070"/>
    </source>
</evidence>
<dbReference type="CDD" id="cd16688">
    <property type="entry name" value="RING-H2_Vps11"/>
    <property type="match status" value="1"/>
</dbReference>
<dbReference type="InterPro" id="IPR015943">
    <property type="entry name" value="WD40/YVTN_repeat-like_dom_sf"/>
</dbReference>
<dbReference type="PROSITE" id="PS50236">
    <property type="entry name" value="CHCR"/>
    <property type="match status" value="1"/>
</dbReference>
<evidence type="ECO:0000256" key="8">
    <source>
        <dbReference type="ARBA" id="ARBA00029433"/>
    </source>
</evidence>
<dbReference type="InterPro" id="IPR011990">
    <property type="entry name" value="TPR-like_helical_dom_sf"/>
</dbReference>
<evidence type="ECO:0000313" key="14">
    <source>
        <dbReference type="EMBL" id="KAJ6233407.1"/>
    </source>
</evidence>
<keyword evidence="4 9" id="KW-0863">Zinc-finger</keyword>
<dbReference type="Proteomes" id="UP001150062">
    <property type="component" value="Unassembled WGS sequence"/>
</dbReference>
<evidence type="ECO:0000259" key="13">
    <source>
        <dbReference type="PROSITE" id="PS50089"/>
    </source>
</evidence>
<name>A0ABQ8XLA0_9EUKA</name>
<keyword evidence="15" id="KW-1185">Reference proteome</keyword>
<dbReference type="Pfam" id="PF23341">
    <property type="entry name" value="PEP5_VPS11_N"/>
    <property type="match status" value="1"/>
</dbReference>
<evidence type="ECO:0000256" key="7">
    <source>
        <dbReference type="ARBA" id="ARBA00023136"/>
    </source>
</evidence>
<feature type="region of interest" description="Disordered" evidence="12">
    <location>
        <begin position="599"/>
        <end position="630"/>
    </location>
</feature>
<evidence type="ECO:0000313" key="15">
    <source>
        <dbReference type="Proteomes" id="UP001150062"/>
    </source>
</evidence>
<dbReference type="PANTHER" id="PTHR23323">
    <property type="entry name" value="VACUOLAR PROTEIN SORTING-ASSOCIATED PROTEIN"/>
    <property type="match status" value="1"/>
</dbReference>
<evidence type="ECO:0000256" key="5">
    <source>
        <dbReference type="ARBA" id="ARBA00022833"/>
    </source>
</evidence>
<dbReference type="Gene3D" id="1.25.40.10">
    <property type="entry name" value="Tetratricopeptide repeat domain"/>
    <property type="match status" value="1"/>
</dbReference>
<evidence type="ECO:0000256" key="3">
    <source>
        <dbReference type="ARBA" id="ARBA00022723"/>
    </source>
</evidence>
<feature type="domain" description="RING-type" evidence="13">
    <location>
        <begin position="875"/>
        <end position="911"/>
    </location>
</feature>
<dbReference type="PROSITE" id="PS50089">
    <property type="entry name" value="ZF_RING_2"/>
    <property type="match status" value="1"/>
</dbReference>
<dbReference type="PANTHER" id="PTHR23323:SF24">
    <property type="entry name" value="VACUOLAR PROTEIN SORTING-ASSOCIATED PROTEIN 11 HOMOLOG"/>
    <property type="match status" value="1"/>
</dbReference>
<evidence type="ECO:0000256" key="10">
    <source>
        <dbReference type="PROSITE-ProRule" id="PRU01006"/>
    </source>
</evidence>
<comment type="similarity">
    <text evidence="1">Belongs to the VPS11 family.</text>
</comment>
<keyword evidence="2" id="KW-0813">Transport</keyword>
<reference evidence="14" key="1">
    <citation type="submission" date="2022-08" db="EMBL/GenBank/DDBJ databases">
        <title>Novel sulfate-reducing endosymbionts in the free-living metamonad Anaeramoeba.</title>
        <authorList>
            <person name="Jerlstrom-Hultqvist J."/>
            <person name="Cepicka I."/>
            <person name="Gallot-Lavallee L."/>
            <person name="Salas-Leiva D."/>
            <person name="Curtis B.A."/>
            <person name="Zahonova K."/>
            <person name="Pipaliya S."/>
            <person name="Dacks J."/>
            <person name="Roger A.J."/>
        </authorList>
    </citation>
    <scope>NUCLEOTIDE SEQUENCE</scope>
    <source>
        <strain evidence="14">Schooner1</strain>
    </source>
</reference>
<keyword evidence="11" id="KW-0175">Coiled coil</keyword>
<feature type="repeat" description="CHCR" evidence="10">
    <location>
        <begin position="411"/>
        <end position="556"/>
    </location>
</feature>
<keyword evidence="3" id="KW-0479">Metal-binding</keyword>
<dbReference type="Pfam" id="PF23356">
    <property type="entry name" value="TPR_PEP5_VPS11"/>
    <property type="match status" value="2"/>
</dbReference>
<feature type="compositionally biased region" description="Basic and acidic residues" evidence="12">
    <location>
        <begin position="602"/>
        <end position="620"/>
    </location>
</feature>
<dbReference type="InterPro" id="IPR036322">
    <property type="entry name" value="WD40_repeat_dom_sf"/>
</dbReference>
<evidence type="ECO:0000256" key="11">
    <source>
        <dbReference type="SAM" id="Coils"/>
    </source>
</evidence>
<dbReference type="SUPFAM" id="SSF50978">
    <property type="entry name" value="WD40 repeat-like"/>
    <property type="match status" value="1"/>
</dbReference>
<proteinExistence type="inferred from homology"/>
<comment type="caution">
    <text evidence="14">The sequence shown here is derived from an EMBL/GenBank/DDBJ whole genome shotgun (WGS) entry which is preliminary data.</text>
</comment>
<evidence type="ECO:0000256" key="2">
    <source>
        <dbReference type="ARBA" id="ARBA00022448"/>
    </source>
</evidence>
<accession>A0ABQ8XLA0</accession>
<evidence type="ECO:0000256" key="9">
    <source>
        <dbReference type="PROSITE-ProRule" id="PRU00175"/>
    </source>
</evidence>
<feature type="compositionally biased region" description="Low complexity" evidence="12">
    <location>
        <begin position="621"/>
        <end position="630"/>
    </location>
</feature>
<organism evidence="14 15">
    <name type="scientific">Anaeramoeba flamelloides</name>
    <dbReference type="NCBI Taxonomy" id="1746091"/>
    <lineage>
        <taxon>Eukaryota</taxon>
        <taxon>Metamonada</taxon>
        <taxon>Anaeramoebidae</taxon>
        <taxon>Anaeramoeba</taxon>
    </lineage>
</organism>
<dbReference type="SUPFAM" id="SSF57850">
    <property type="entry name" value="RING/U-box"/>
    <property type="match status" value="1"/>
</dbReference>
<dbReference type="Gene3D" id="2.130.10.10">
    <property type="entry name" value="YVTN repeat-like/Quinoprotein amine dehydrogenase"/>
    <property type="match status" value="1"/>
</dbReference>
<dbReference type="InterPro" id="IPR001841">
    <property type="entry name" value="Znf_RING"/>
</dbReference>
<sequence>MITWKRFDFFDCTINDIQENKVPKQEQKQEEEETIYSLLSKPENCVTNGRNYLVIGGSSGDLYFYNNEYICEKKLKAFEYSVSKIYETKNQHILVALGSDDPTPGRYLLKLFDLNSNTNKCIKKIKIQTTQNSDSKVLSLAINDDLSIATISFQNGALIYVHGNLIRDWYFKQHLLRQPVENKELEKEKNNKNEFIEKMLFRKQLYNKNGKTVHVLYCLTNKRIISYFFTRSGESELIELSLLIPKPRNFTLSSNGDLIIGIDQIVIYFTPEEQGPCYGFNEDKTEIMEFRNQLVIVGNKNEISIYDVKQQFISYFKKFSSSINFLHLFIQWGTIIIIIESEKTKKLQIIRLEEQKLKTKLNFLFKKNRYLTAIKLANSQQYDTNILGYLYQTYGDNLYQRGDYNNAIDQYIHTIGILEPSYVISKFLDPQRVKNLAKYLHQLVEKNHANEDHATLLLRCLTKIRNENQLDDYLSKNPTFNIQSGIQLLCDSSYYKRAIKLCIENEKHEFYLHIKIDILKEYKDSLEYISKLPFQLASLFIKQYGKSLMKNIPIKTSDIIFRLCTDWNQNHNEFKNKPNNNIKIEKENEIKKKKLKQNNNIKIEKEKEKEKEREREKENNNKNGNINKNENGKQSANFIDYISFLIDYPRILMSLIEKLLPVLENPSSELIQTLFDTYLSIIFNDQRKIPIKKEKKKKYQMKALELLKKWKNNSNLNQMLIIAQEYNFIEAMVYLYEELHYYQEILQLYIQFKDQDKIIEACKKYGKKNPELWIFVLEDIINTKGPNTELIKIVLKSIEENSLLSPLRTIQLLSNNNTITLGVINEYLKNVFNQQFQNLNSTQLNLKLIEKETESVNNEIKKKITEPQFFGLTLCSKCKSPLEIPTIHFLCGHSIHERCLPTLETVCPICTYSEKFEKENEQFENSFELLNNSENFEKQFQDSDDSFLFLTQYFGTELLKLHD</sequence>
<gene>
    <name evidence="14" type="ORF">M0813_29711</name>
</gene>
<comment type="subcellular location">
    <subcellularLocation>
        <location evidence="8">Endomembrane system</location>
        <topology evidence="8">Peripheral membrane protein</topology>
        <orientation evidence="8">Cytoplasmic side</orientation>
    </subcellularLocation>
</comment>